<dbReference type="InterPro" id="IPR017900">
    <property type="entry name" value="4Fe4S_Fe_S_CS"/>
</dbReference>
<dbReference type="SUPFAM" id="SSF54862">
    <property type="entry name" value="4Fe-4S ferredoxins"/>
    <property type="match status" value="1"/>
</dbReference>
<gene>
    <name evidence="10" type="ORF">ENU08_03890</name>
    <name evidence="9" type="ORF">ENU41_05900</name>
</gene>
<dbReference type="PROSITE" id="PS51379">
    <property type="entry name" value="4FE4S_FER_2"/>
    <property type="match status" value="3"/>
</dbReference>
<accession>A0A7C4NM75</accession>
<dbReference type="Gene3D" id="3.30.70.20">
    <property type="match status" value="2"/>
</dbReference>
<comment type="caution">
    <text evidence="10">The sequence shown here is derived from an EMBL/GenBank/DDBJ whole genome shotgun (WGS) entry which is preliminary data.</text>
</comment>
<dbReference type="InterPro" id="IPR017896">
    <property type="entry name" value="4Fe4S_Fe-S-bd"/>
</dbReference>
<evidence type="ECO:0000256" key="6">
    <source>
        <dbReference type="ARBA" id="ARBA00023004"/>
    </source>
</evidence>
<dbReference type="Pfam" id="PF12800">
    <property type="entry name" value="Fer4_4"/>
    <property type="match status" value="1"/>
</dbReference>
<dbReference type="PANTHER" id="PTHR43687">
    <property type="entry name" value="ADENYLYLSULFATE REDUCTASE, BETA SUBUNIT"/>
    <property type="match status" value="1"/>
</dbReference>
<name>A0A7C4NM75_9CREN</name>
<sequence>MGLQIRSLKVDPNLCTGCYMCTLICSFSKFKVFNPRLSLLRIDYNYKIGRLEGYALCNQCGNCISVCPTKAIYMDFSGIVRIEHSKCIKCLSCVSACPNNVIVVYNGIPYKCDLCDGDPQCVKFCLVGALHV</sequence>
<proteinExistence type="predicted"/>
<keyword evidence="2" id="KW-0004">4Fe-4S</keyword>
<dbReference type="GO" id="GO:0016491">
    <property type="term" value="F:oxidoreductase activity"/>
    <property type="evidence" value="ECO:0007669"/>
    <property type="project" value="UniProtKB-ARBA"/>
</dbReference>
<dbReference type="PROSITE" id="PS00198">
    <property type="entry name" value="4FE4S_FER_1"/>
    <property type="match status" value="2"/>
</dbReference>
<dbReference type="PANTHER" id="PTHR43687:SF6">
    <property type="entry name" value="L-ASPARTATE SEMIALDEHYDE SULFURTRANSFERASE IRON-SULFUR SUBUNIT"/>
    <property type="match status" value="1"/>
</dbReference>
<dbReference type="Pfam" id="PF13237">
    <property type="entry name" value="Fer4_10"/>
    <property type="match status" value="1"/>
</dbReference>
<dbReference type="EMBL" id="DTCK01000038">
    <property type="protein sequence ID" value="HGQ36192.1"/>
    <property type="molecule type" value="Genomic_DNA"/>
</dbReference>
<keyword evidence="1" id="KW-0813">Transport</keyword>
<keyword evidence="5" id="KW-0249">Electron transport</keyword>
<evidence type="ECO:0000256" key="3">
    <source>
        <dbReference type="ARBA" id="ARBA00022723"/>
    </source>
</evidence>
<evidence type="ECO:0000313" key="10">
    <source>
        <dbReference type="EMBL" id="HGQ64366.1"/>
    </source>
</evidence>
<keyword evidence="6" id="KW-0408">Iron</keyword>
<dbReference type="AlphaFoldDB" id="A0A7C4NM75"/>
<dbReference type="EMBL" id="DTBD01000026">
    <property type="protein sequence ID" value="HGQ64366.1"/>
    <property type="molecule type" value="Genomic_DNA"/>
</dbReference>
<evidence type="ECO:0000256" key="1">
    <source>
        <dbReference type="ARBA" id="ARBA00022448"/>
    </source>
</evidence>
<evidence type="ECO:0000259" key="8">
    <source>
        <dbReference type="PROSITE" id="PS51379"/>
    </source>
</evidence>
<keyword evidence="4" id="KW-0677">Repeat</keyword>
<evidence type="ECO:0000313" key="9">
    <source>
        <dbReference type="EMBL" id="HGQ36192.1"/>
    </source>
</evidence>
<evidence type="ECO:0000256" key="2">
    <source>
        <dbReference type="ARBA" id="ARBA00022485"/>
    </source>
</evidence>
<dbReference type="GO" id="GO:0046872">
    <property type="term" value="F:metal ion binding"/>
    <property type="evidence" value="ECO:0007669"/>
    <property type="project" value="UniProtKB-KW"/>
</dbReference>
<evidence type="ECO:0000256" key="5">
    <source>
        <dbReference type="ARBA" id="ARBA00022982"/>
    </source>
</evidence>
<keyword evidence="3" id="KW-0479">Metal-binding</keyword>
<evidence type="ECO:0000256" key="4">
    <source>
        <dbReference type="ARBA" id="ARBA00022737"/>
    </source>
</evidence>
<evidence type="ECO:0000256" key="7">
    <source>
        <dbReference type="ARBA" id="ARBA00023014"/>
    </source>
</evidence>
<dbReference type="InterPro" id="IPR050572">
    <property type="entry name" value="Fe-S_Ferredoxin"/>
</dbReference>
<protein>
    <submittedName>
        <fullName evidence="10">4Fe-4S dicluster domain-containing protein</fullName>
    </submittedName>
</protein>
<dbReference type="CDD" id="cd10550">
    <property type="entry name" value="DMSOR_beta_like"/>
    <property type="match status" value="1"/>
</dbReference>
<feature type="domain" description="4Fe-4S ferredoxin-type" evidence="8">
    <location>
        <begin position="47"/>
        <end position="77"/>
    </location>
</feature>
<feature type="domain" description="4Fe-4S ferredoxin-type" evidence="8">
    <location>
        <begin position="6"/>
        <end position="35"/>
    </location>
</feature>
<dbReference type="GO" id="GO:0051539">
    <property type="term" value="F:4 iron, 4 sulfur cluster binding"/>
    <property type="evidence" value="ECO:0007669"/>
    <property type="project" value="UniProtKB-KW"/>
</dbReference>
<keyword evidence="7" id="KW-0411">Iron-sulfur</keyword>
<feature type="domain" description="4Fe-4S ferredoxin-type" evidence="8">
    <location>
        <begin position="78"/>
        <end position="107"/>
    </location>
</feature>
<organism evidence="10">
    <name type="scientific">Ignisphaera aggregans</name>
    <dbReference type="NCBI Taxonomy" id="334771"/>
    <lineage>
        <taxon>Archaea</taxon>
        <taxon>Thermoproteota</taxon>
        <taxon>Thermoprotei</taxon>
        <taxon>Desulfurococcales</taxon>
        <taxon>Desulfurococcaceae</taxon>
        <taxon>Ignisphaera</taxon>
    </lineage>
</organism>
<reference evidence="10" key="1">
    <citation type="journal article" date="2020" name="mSystems">
        <title>Genome- and Community-Level Interaction Insights into Carbon Utilization and Element Cycling Functions of Hydrothermarchaeota in Hydrothermal Sediment.</title>
        <authorList>
            <person name="Zhou Z."/>
            <person name="Liu Y."/>
            <person name="Xu W."/>
            <person name="Pan J."/>
            <person name="Luo Z.H."/>
            <person name="Li M."/>
        </authorList>
    </citation>
    <scope>NUCLEOTIDE SEQUENCE [LARGE SCALE GENOMIC DNA]</scope>
    <source>
        <strain evidence="10">SpSt-637</strain>
        <strain evidence="9">SpSt-667</strain>
    </source>
</reference>